<protein>
    <submittedName>
        <fullName evidence="2">Uncharacterized protein</fullName>
    </submittedName>
</protein>
<reference evidence="2" key="2">
    <citation type="submission" date="2023-05" db="EMBL/GenBank/DDBJ databases">
        <authorList>
            <consortium name="Lawrence Berkeley National Laboratory"/>
            <person name="Steindorff A."/>
            <person name="Hensen N."/>
            <person name="Bonometti L."/>
            <person name="Westerberg I."/>
            <person name="Brannstrom I.O."/>
            <person name="Guillou S."/>
            <person name="Cros-Aarteil S."/>
            <person name="Calhoun S."/>
            <person name="Haridas S."/>
            <person name="Kuo A."/>
            <person name="Mondo S."/>
            <person name="Pangilinan J."/>
            <person name="Riley R."/>
            <person name="Labutti K."/>
            <person name="Andreopoulos B."/>
            <person name="Lipzen A."/>
            <person name="Chen C."/>
            <person name="Yanf M."/>
            <person name="Daum C."/>
            <person name="Ng V."/>
            <person name="Clum A."/>
            <person name="Ohm R."/>
            <person name="Martin F."/>
            <person name="Silar P."/>
            <person name="Natvig D."/>
            <person name="Lalanne C."/>
            <person name="Gautier V."/>
            <person name="Ament-Velasquez S.L."/>
            <person name="Kruys A."/>
            <person name="Hutchinson M.I."/>
            <person name="Powell A.J."/>
            <person name="Barry K."/>
            <person name="Miller A.N."/>
            <person name="Grigoriev I.V."/>
            <person name="Debuchy R."/>
            <person name="Gladieux P."/>
            <person name="Thoren M.H."/>
            <person name="Johannesson H."/>
        </authorList>
    </citation>
    <scope>NUCLEOTIDE SEQUENCE</scope>
    <source>
        <strain evidence="2">CBS 892.96</strain>
    </source>
</reference>
<dbReference type="EMBL" id="MU866126">
    <property type="protein sequence ID" value="KAK4178965.1"/>
    <property type="molecule type" value="Genomic_DNA"/>
</dbReference>
<reference evidence="2" key="1">
    <citation type="journal article" date="2023" name="Mol. Phylogenet. Evol.">
        <title>Genome-scale phylogeny and comparative genomics of the fungal order Sordariales.</title>
        <authorList>
            <person name="Hensen N."/>
            <person name="Bonometti L."/>
            <person name="Westerberg I."/>
            <person name="Brannstrom I.O."/>
            <person name="Guillou S."/>
            <person name="Cros-Aarteil S."/>
            <person name="Calhoun S."/>
            <person name="Haridas S."/>
            <person name="Kuo A."/>
            <person name="Mondo S."/>
            <person name="Pangilinan J."/>
            <person name="Riley R."/>
            <person name="LaButti K."/>
            <person name="Andreopoulos B."/>
            <person name="Lipzen A."/>
            <person name="Chen C."/>
            <person name="Yan M."/>
            <person name="Daum C."/>
            <person name="Ng V."/>
            <person name="Clum A."/>
            <person name="Steindorff A."/>
            <person name="Ohm R.A."/>
            <person name="Martin F."/>
            <person name="Silar P."/>
            <person name="Natvig D.O."/>
            <person name="Lalanne C."/>
            <person name="Gautier V."/>
            <person name="Ament-Velasquez S.L."/>
            <person name="Kruys A."/>
            <person name="Hutchinson M.I."/>
            <person name="Powell A.J."/>
            <person name="Barry K."/>
            <person name="Miller A.N."/>
            <person name="Grigoriev I.V."/>
            <person name="Debuchy R."/>
            <person name="Gladieux P."/>
            <person name="Hiltunen Thoren M."/>
            <person name="Johannesson H."/>
        </authorList>
    </citation>
    <scope>NUCLEOTIDE SEQUENCE</scope>
    <source>
        <strain evidence="2">CBS 892.96</strain>
    </source>
</reference>
<evidence type="ECO:0000313" key="3">
    <source>
        <dbReference type="Proteomes" id="UP001302321"/>
    </source>
</evidence>
<proteinExistence type="predicted"/>
<sequence>MPFFNRYHFLHHHHHYRSPAQGELEMSDLQHRPGHARTHSGKSSSASSSSGYEFDASIDAITPCPLLETTDSHQAHHSHLRDLQPSRHRLSVNQPKYGSLSQTWSQKRPASRCESWRSSQRQPFHGYVGDDDEDDEELDTEILWKQMLAVQDRFGCYNSARMRAALEGGDNSIPSRLCLHLINECIGEMPEDVRQRIELFLEREGSGAMMRKGKWKRFWHRVIYV</sequence>
<evidence type="ECO:0000256" key="1">
    <source>
        <dbReference type="SAM" id="MobiDB-lite"/>
    </source>
</evidence>
<keyword evidence="3" id="KW-1185">Reference proteome</keyword>
<gene>
    <name evidence="2" type="ORF">QBC36DRAFT_89782</name>
</gene>
<feature type="compositionally biased region" description="Low complexity" evidence="1">
    <location>
        <begin position="41"/>
        <end position="51"/>
    </location>
</feature>
<organism evidence="2 3">
    <name type="scientific">Triangularia setosa</name>
    <dbReference type="NCBI Taxonomy" id="2587417"/>
    <lineage>
        <taxon>Eukaryota</taxon>
        <taxon>Fungi</taxon>
        <taxon>Dikarya</taxon>
        <taxon>Ascomycota</taxon>
        <taxon>Pezizomycotina</taxon>
        <taxon>Sordariomycetes</taxon>
        <taxon>Sordariomycetidae</taxon>
        <taxon>Sordariales</taxon>
        <taxon>Podosporaceae</taxon>
        <taxon>Triangularia</taxon>
    </lineage>
</organism>
<name>A0AAN6WBT4_9PEZI</name>
<accession>A0AAN6WBT4</accession>
<comment type="caution">
    <text evidence="2">The sequence shown here is derived from an EMBL/GenBank/DDBJ whole genome shotgun (WGS) entry which is preliminary data.</text>
</comment>
<dbReference type="AlphaFoldDB" id="A0AAN6WBT4"/>
<feature type="region of interest" description="Disordered" evidence="1">
    <location>
        <begin position="31"/>
        <end position="51"/>
    </location>
</feature>
<evidence type="ECO:0000313" key="2">
    <source>
        <dbReference type="EMBL" id="KAK4178965.1"/>
    </source>
</evidence>
<dbReference type="Proteomes" id="UP001302321">
    <property type="component" value="Unassembled WGS sequence"/>
</dbReference>